<protein>
    <submittedName>
        <fullName evidence="1">Uncharacterized protein</fullName>
    </submittedName>
</protein>
<proteinExistence type="predicted"/>
<organism evidence="1 2">
    <name type="scientific">Diphasiastrum complanatum</name>
    <name type="common">Issler's clubmoss</name>
    <name type="synonym">Lycopodium complanatum</name>
    <dbReference type="NCBI Taxonomy" id="34168"/>
    <lineage>
        <taxon>Eukaryota</taxon>
        <taxon>Viridiplantae</taxon>
        <taxon>Streptophyta</taxon>
        <taxon>Embryophyta</taxon>
        <taxon>Tracheophyta</taxon>
        <taxon>Lycopodiopsida</taxon>
        <taxon>Lycopodiales</taxon>
        <taxon>Lycopodiaceae</taxon>
        <taxon>Lycopodioideae</taxon>
        <taxon>Diphasiastrum</taxon>
    </lineage>
</organism>
<dbReference type="Proteomes" id="UP001162992">
    <property type="component" value="Chromosome 20"/>
</dbReference>
<keyword evidence="2" id="KW-1185">Reference proteome</keyword>
<accession>A0ACC2ANN5</accession>
<comment type="caution">
    <text evidence="1">The sequence shown here is derived from an EMBL/GenBank/DDBJ whole genome shotgun (WGS) entry which is preliminary data.</text>
</comment>
<gene>
    <name evidence="1" type="ORF">O6H91_20G025600</name>
</gene>
<dbReference type="EMBL" id="CM055111">
    <property type="protein sequence ID" value="KAJ7519164.1"/>
    <property type="molecule type" value="Genomic_DNA"/>
</dbReference>
<evidence type="ECO:0000313" key="2">
    <source>
        <dbReference type="Proteomes" id="UP001162992"/>
    </source>
</evidence>
<name>A0ACC2ANN5_DIPCM</name>
<sequence length="130" mass="14312">MSMRFSGSKRNAAKRSCLLLGSLASFLLVIGGFGLFRQLPTSYHASTAPGLMIDLPDDSTGTANHSLHSGAQKRLTAHLNEAEGTLARKFLHVIPPSDNERQLLVHADNTAQDHVDYIYDGFDRRHPPHH</sequence>
<reference evidence="2" key="1">
    <citation type="journal article" date="2024" name="Proc. Natl. Acad. Sci. U.S.A.">
        <title>Extraordinary preservation of gene collinearity over three hundred million years revealed in homosporous lycophytes.</title>
        <authorList>
            <person name="Li C."/>
            <person name="Wickell D."/>
            <person name="Kuo L.Y."/>
            <person name="Chen X."/>
            <person name="Nie B."/>
            <person name="Liao X."/>
            <person name="Peng D."/>
            <person name="Ji J."/>
            <person name="Jenkins J."/>
            <person name="Williams M."/>
            <person name="Shu S."/>
            <person name="Plott C."/>
            <person name="Barry K."/>
            <person name="Rajasekar S."/>
            <person name="Grimwood J."/>
            <person name="Han X."/>
            <person name="Sun S."/>
            <person name="Hou Z."/>
            <person name="He W."/>
            <person name="Dai G."/>
            <person name="Sun C."/>
            <person name="Schmutz J."/>
            <person name="Leebens-Mack J.H."/>
            <person name="Li F.W."/>
            <person name="Wang L."/>
        </authorList>
    </citation>
    <scope>NUCLEOTIDE SEQUENCE [LARGE SCALE GENOMIC DNA]</scope>
    <source>
        <strain evidence="2">cv. PW_Plant_1</strain>
    </source>
</reference>
<evidence type="ECO:0000313" key="1">
    <source>
        <dbReference type="EMBL" id="KAJ7519164.1"/>
    </source>
</evidence>